<reference evidence="1" key="1">
    <citation type="submission" date="2023-03" db="EMBL/GenBank/DDBJ databases">
        <title>Massive genome expansion in bonnet fungi (Mycena s.s.) driven by repeated elements and novel gene families across ecological guilds.</title>
        <authorList>
            <consortium name="Lawrence Berkeley National Laboratory"/>
            <person name="Harder C.B."/>
            <person name="Miyauchi S."/>
            <person name="Viragh M."/>
            <person name="Kuo A."/>
            <person name="Thoen E."/>
            <person name="Andreopoulos B."/>
            <person name="Lu D."/>
            <person name="Skrede I."/>
            <person name="Drula E."/>
            <person name="Henrissat B."/>
            <person name="Morin E."/>
            <person name="Kohler A."/>
            <person name="Barry K."/>
            <person name="LaButti K."/>
            <person name="Morin E."/>
            <person name="Salamov A."/>
            <person name="Lipzen A."/>
            <person name="Mereny Z."/>
            <person name="Hegedus B."/>
            <person name="Baldrian P."/>
            <person name="Stursova M."/>
            <person name="Weitz H."/>
            <person name="Taylor A."/>
            <person name="Grigoriev I.V."/>
            <person name="Nagy L.G."/>
            <person name="Martin F."/>
            <person name="Kauserud H."/>
        </authorList>
    </citation>
    <scope>NUCLEOTIDE SEQUENCE</scope>
    <source>
        <strain evidence="1">9284</strain>
    </source>
</reference>
<organism evidence="1 2">
    <name type="scientific">Roridomyces roridus</name>
    <dbReference type="NCBI Taxonomy" id="1738132"/>
    <lineage>
        <taxon>Eukaryota</taxon>
        <taxon>Fungi</taxon>
        <taxon>Dikarya</taxon>
        <taxon>Basidiomycota</taxon>
        <taxon>Agaricomycotina</taxon>
        <taxon>Agaricomycetes</taxon>
        <taxon>Agaricomycetidae</taxon>
        <taxon>Agaricales</taxon>
        <taxon>Marasmiineae</taxon>
        <taxon>Mycenaceae</taxon>
        <taxon>Roridomyces</taxon>
    </lineage>
</organism>
<accession>A0AAD7BKD2</accession>
<sequence length="208" mass="23541">MDAGVAPIRRAAKTVIQPIAIYFESPSALGSWFAKNHAKENELWVGYFKKHTGRQGLSISTATDEALCWGWINGLMKSVDDDRHMQRFTPRKGKSHWSKVNVDKVALLEAAGRMQESGRAAFAQRTEANTAQMCFEREEGAMALSKEFRRKLKEVAAAAEWHDGQPPGYRRDAEDWVMSAKQEATRERRLATLIENAEKGLRIPPLRR</sequence>
<evidence type="ECO:0000313" key="1">
    <source>
        <dbReference type="EMBL" id="KAJ7623495.1"/>
    </source>
</evidence>
<dbReference type="Proteomes" id="UP001221142">
    <property type="component" value="Unassembled WGS sequence"/>
</dbReference>
<name>A0AAD7BKD2_9AGAR</name>
<proteinExistence type="predicted"/>
<protein>
    <submittedName>
        <fullName evidence="1">Uncharacterized protein</fullName>
    </submittedName>
</protein>
<dbReference type="Pfam" id="PF13376">
    <property type="entry name" value="OmdA"/>
    <property type="match status" value="1"/>
</dbReference>
<dbReference type="AlphaFoldDB" id="A0AAD7BKD2"/>
<dbReference type="EMBL" id="JARKIF010000014">
    <property type="protein sequence ID" value="KAJ7623495.1"/>
    <property type="molecule type" value="Genomic_DNA"/>
</dbReference>
<evidence type="ECO:0000313" key="2">
    <source>
        <dbReference type="Proteomes" id="UP001221142"/>
    </source>
</evidence>
<keyword evidence="2" id="KW-1185">Reference proteome</keyword>
<comment type="caution">
    <text evidence="1">The sequence shown here is derived from an EMBL/GenBank/DDBJ whole genome shotgun (WGS) entry which is preliminary data.</text>
</comment>
<gene>
    <name evidence="1" type="ORF">FB45DRAFT_925813</name>
</gene>